<accession>A0A9X1XCQ7</accession>
<dbReference type="Gene3D" id="1.10.260.40">
    <property type="entry name" value="lambda repressor-like DNA-binding domains"/>
    <property type="match status" value="1"/>
</dbReference>
<dbReference type="SUPFAM" id="SSF47406">
    <property type="entry name" value="SinR repressor dimerisation domain-like"/>
    <property type="match status" value="1"/>
</dbReference>
<dbReference type="PANTHER" id="PTHR46797:SF1">
    <property type="entry name" value="METHYLPHOSPHONATE SYNTHASE"/>
    <property type="match status" value="1"/>
</dbReference>
<evidence type="ECO:0000259" key="2">
    <source>
        <dbReference type="PROSITE" id="PS50943"/>
    </source>
</evidence>
<evidence type="ECO:0000313" key="4">
    <source>
        <dbReference type="EMBL" id="MCK6258291.1"/>
    </source>
</evidence>
<evidence type="ECO:0000313" key="5">
    <source>
        <dbReference type="Proteomes" id="UP001139011"/>
    </source>
</evidence>
<dbReference type="RefSeq" id="WP_248253615.1">
    <property type="nucleotide sequence ID" value="NZ_JAIWJX010000002.1"/>
</dbReference>
<dbReference type="PROSITE" id="PS51500">
    <property type="entry name" value="SIN"/>
    <property type="match status" value="1"/>
</dbReference>
<feature type="domain" description="HTH cro/C1-type" evidence="2">
    <location>
        <begin position="8"/>
        <end position="62"/>
    </location>
</feature>
<feature type="domain" description="Sin" evidence="3">
    <location>
        <begin position="61"/>
        <end position="99"/>
    </location>
</feature>
<dbReference type="SUPFAM" id="SSF47413">
    <property type="entry name" value="lambda repressor-like DNA-binding domains"/>
    <property type="match status" value="1"/>
</dbReference>
<evidence type="ECO:0000259" key="3">
    <source>
        <dbReference type="PROSITE" id="PS51500"/>
    </source>
</evidence>
<dbReference type="SMART" id="SM00530">
    <property type="entry name" value="HTH_XRE"/>
    <property type="match status" value="1"/>
</dbReference>
<reference evidence="4" key="1">
    <citation type="submission" date="2021-09" db="EMBL/GenBank/DDBJ databases">
        <title>Genome analysis of Fictibacillus sp. KIGAM418 isolated from marine sediment.</title>
        <authorList>
            <person name="Seo M.-J."/>
            <person name="Cho E.-S."/>
            <person name="Hwang C.Y."/>
        </authorList>
    </citation>
    <scope>NUCLEOTIDE SEQUENCE</scope>
    <source>
        <strain evidence="4">KIGAM418</strain>
    </source>
</reference>
<keyword evidence="5" id="KW-1185">Reference proteome</keyword>
<dbReference type="InterPro" id="IPR001387">
    <property type="entry name" value="Cro/C1-type_HTH"/>
</dbReference>
<organism evidence="4 5">
    <name type="scientific">Fictibacillus marinisediminis</name>
    <dbReference type="NCBI Taxonomy" id="2878389"/>
    <lineage>
        <taxon>Bacteria</taxon>
        <taxon>Bacillati</taxon>
        <taxon>Bacillota</taxon>
        <taxon>Bacilli</taxon>
        <taxon>Bacillales</taxon>
        <taxon>Fictibacillaceae</taxon>
        <taxon>Fictibacillus</taxon>
    </lineage>
</organism>
<dbReference type="CDD" id="cd00093">
    <property type="entry name" value="HTH_XRE"/>
    <property type="match status" value="1"/>
</dbReference>
<evidence type="ECO:0000256" key="1">
    <source>
        <dbReference type="ARBA" id="ARBA00023125"/>
    </source>
</evidence>
<proteinExistence type="predicted"/>
<dbReference type="InterPro" id="IPR050807">
    <property type="entry name" value="TransReg_Diox_bact_type"/>
</dbReference>
<dbReference type="Proteomes" id="UP001139011">
    <property type="component" value="Unassembled WGS sequence"/>
</dbReference>
<dbReference type="InterPro" id="IPR010982">
    <property type="entry name" value="Lambda_DNA-bd_dom_sf"/>
</dbReference>
<dbReference type="Pfam" id="PF08671">
    <property type="entry name" value="SinI"/>
    <property type="match status" value="1"/>
</dbReference>
<dbReference type="AlphaFoldDB" id="A0A9X1XCQ7"/>
<dbReference type="EMBL" id="JAIWJX010000002">
    <property type="protein sequence ID" value="MCK6258291.1"/>
    <property type="molecule type" value="Genomic_DNA"/>
</dbReference>
<dbReference type="Pfam" id="PF01381">
    <property type="entry name" value="HTH_3"/>
    <property type="match status" value="1"/>
</dbReference>
<dbReference type="PANTHER" id="PTHR46797">
    <property type="entry name" value="HTH-TYPE TRANSCRIPTIONAL REGULATOR"/>
    <property type="match status" value="1"/>
</dbReference>
<dbReference type="PROSITE" id="PS50943">
    <property type="entry name" value="HTH_CROC1"/>
    <property type="match status" value="1"/>
</dbReference>
<dbReference type="GO" id="GO:0005829">
    <property type="term" value="C:cytosol"/>
    <property type="evidence" value="ECO:0007669"/>
    <property type="project" value="TreeGrafter"/>
</dbReference>
<dbReference type="GO" id="GO:0003677">
    <property type="term" value="F:DNA binding"/>
    <property type="evidence" value="ECO:0007669"/>
    <property type="project" value="UniProtKB-KW"/>
</dbReference>
<dbReference type="InterPro" id="IPR010981">
    <property type="entry name" value="SinR/SinI_dimer_dom"/>
</dbReference>
<comment type="caution">
    <text evidence="4">The sequence shown here is derived from an EMBL/GenBank/DDBJ whole genome shotgun (WGS) entry which is preliminary data.</text>
</comment>
<sequence length="110" mass="12741">MRKLGTQIKRIRMEKGLSVTRLAEMAGISKGYLSSIENHKNNPSAHMIKKLAKALEVPVEKVINLEADILDQEWMELVIQAKEMGINQEEIRTFIRYESWKQQTKDDEAK</sequence>
<dbReference type="InterPro" id="IPR036281">
    <property type="entry name" value="SinR/SinI_dimer_dom_sf"/>
</dbReference>
<name>A0A9X1XCQ7_9BACL</name>
<dbReference type="GO" id="GO:0003700">
    <property type="term" value="F:DNA-binding transcription factor activity"/>
    <property type="evidence" value="ECO:0007669"/>
    <property type="project" value="TreeGrafter"/>
</dbReference>
<gene>
    <name evidence="4" type="ORF">LCY76_17090</name>
</gene>
<keyword evidence="1" id="KW-0238">DNA-binding</keyword>
<protein>
    <submittedName>
        <fullName evidence="4">Helix-turn-helix domain-containing protein</fullName>
    </submittedName>
</protein>
<dbReference type="GO" id="GO:0046983">
    <property type="term" value="F:protein dimerization activity"/>
    <property type="evidence" value="ECO:0007669"/>
    <property type="project" value="InterPro"/>
</dbReference>